<dbReference type="EMBL" id="VUJU01006137">
    <property type="protein sequence ID" value="KAF0749340.1"/>
    <property type="molecule type" value="Genomic_DNA"/>
</dbReference>
<proteinExistence type="predicted"/>
<gene>
    <name evidence="1" type="ORF">FWK35_00022422</name>
</gene>
<accession>A0A6G0Y5C0</accession>
<keyword evidence="2" id="KW-1185">Reference proteome</keyword>
<dbReference type="AlphaFoldDB" id="A0A6G0Y5C0"/>
<name>A0A6G0Y5C0_APHCR</name>
<sequence length="120" mass="13807">MYFWTQYSPSKNLNISITNTSFKHPITSKNLLINNYIIISPLYSPRGFILSNGKYIGKKVLQQLIKLNEGNDFKLAHKISNRPSYFCRGYSSDECTVSCKFIFKYSCQSHINYSVGTTNI</sequence>
<organism evidence="1 2">
    <name type="scientific">Aphis craccivora</name>
    <name type="common">Cowpea aphid</name>
    <dbReference type="NCBI Taxonomy" id="307492"/>
    <lineage>
        <taxon>Eukaryota</taxon>
        <taxon>Metazoa</taxon>
        <taxon>Ecdysozoa</taxon>
        <taxon>Arthropoda</taxon>
        <taxon>Hexapoda</taxon>
        <taxon>Insecta</taxon>
        <taxon>Pterygota</taxon>
        <taxon>Neoptera</taxon>
        <taxon>Paraneoptera</taxon>
        <taxon>Hemiptera</taxon>
        <taxon>Sternorrhyncha</taxon>
        <taxon>Aphidomorpha</taxon>
        <taxon>Aphidoidea</taxon>
        <taxon>Aphididae</taxon>
        <taxon>Aphidini</taxon>
        <taxon>Aphis</taxon>
        <taxon>Aphis</taxon>
    </lineage>
</organism>
<comment type="caution">
    <text evidence="1">The sequence shown here is derived from an EMBL/GenBank/DDBJ whole genome shotgun (WGS) entry which is preliminary data.</text>
</comment>
<evidence type="ECO:0000313" key="2">
    <source>
        <dbReference type="Proteomes" id="UP000478052"/>
    </source>
</evidence>
<reference evidence="1 2" key="1">
    <citation type="submission" date="2019-08" db="EMBL/GenBank/DDBJ databases">
        <title>Whole genome of Aphis craccivora.</title>
        <authorList>
            <person name="Voronova N.V."/>
            <person name="Shulinski R.S."/>
            <person name="Bandarenka Y.V."/>
            <person name="Zhorov D.G."/>
            <person name="Warner D."/>
        </authorList>
    </citation>
    <scope>NUCLEOTIDE SEQUENCE [LARGE SCALE GENOMIC DNA]</scope>
    <source>
        <strain evidence="1">180601</strain>
        <tissue evidence="1">Whole Body</tissue>
    </source>
</reference>
<protein>
    <submittedName>
        <fullName evidence="1">General transcription factor II-I repeat domain-containing protein 2-like</fullName>
    </submittedName>
</protein>
<dbReference type="Proteomes" id="UP000478052">
    <property type="component" value="Unassembled WGS sequence"/>
</dbReference>
<evidence type="ECO:0000313" key="1">
    <source>
        <dbReference type="EMBL" id="KAF0749340.1"/>
    </source>
</evidence>